<accession>A0A3D9LK33</accession>
<dbReference type="Gene3D" id="3.30.40.220">
    <property type="match status" value="1"/>
</dbReference>
<comment type="caution">
    <text evidence="1">The sequence shown here is derived from an EMBL/GenBank/DDBJ whole genome shotgun (WGS) entry which is preliminary data.</text>
</comment>
<keyword evidence="2" id="KW-1185">Reference proteome</keyword>
<organism evidence="1 2">
    <name type="scientific">Winogradskyella pacifica</name>
    <dbReference type="NCBI Taxonomy" id="664642"/>
    <lineage>
        <taxon>Bacteria</taxon>
        <taxon>Pseudomonadati</taxon>
        <taxon>Bacteroidota</taxon>
        <taxon>Flavobacteriia</taxon>
        <taxon>Flavobacteriales</taxon>
        <taxon>Flavobacteriaceae</taxon>
        <taxon>Winogradskyella</taxon>
    </lineage>
</organism>
<dbReference type="RefSeq" id="WP_115813051.1">
    <property type="nucleotide sequence ID" value="NZ_QREI01000018.1"/>
</dbReference>
<protein>
    <recommendedName>
        <fullName evidence="3">HNH endonuclease</fullName>
    </recommendedName>
</protein>
<evidence type="ECO:0000313" key="2">
    <source>
        <dbReference type="Proteomes" id="UP000256919"/>
    </source>
</evidence>
<dbReference type="Proteomes" id="UP000256919">
    <property type="component" value="Unassembled WGS sequence"/>
</dbReference>
<evidence type="ECO:0008006" key="3">
    <source>
        <dbReference type="Google" id="ProtNLM"/>
    </source>
</evidence>
<dbReference type="OrthoDB" id="839292at2"/>
<dbReference type="EMBL" id="QREI01000018">
    <property type="protein sequence ID" value="REE07615.1"/>
    <property type="molecule type" value="Genomic_DNA"/>
</dbReference>
<proteinExistence type="predicted"/>
<name>A0A3D9LK33_9FLAO</name>
<sequence length="174" mass="21074">MTEIEFYKLKIFEKKSVIELRKQNANMTELINSWYCSEKYNAIQKFKSFIQAKFNQIKTMENISVELSNDEIYELFEWYEKQPKTCYYCNLPESELENLHSMNGHINKRYPKRGKSLELDRKISSLPYTEFDNLVLACYWCNNAKTDTFTEKEFQKIGHEFQKIWQNRLNKILE</sequence>
<dbReference type="AlphaFoldDB" id="A0A3D9LK33"/>
<reference evidence="1 2" key="1">
    <citation type="submission" date="2018-07" db="EMBL/GenBank/DDBJ databases">
        <title>Genomic Encyclopedia of Type Strains, Phase III (KMG-III): the genomes of soil and plant-associated and newly described type strains.</title>
        <authorList>
            <person name="Whitman W."/>
        </authorList>
    </citation>
    <scope>NUCLEOTIDE SEQUENCE [LARGE SCALE GENOMIC DNA]</scope>
    <source>
        <strain evidence="1 2">CECT 7948</strain>
    </source>
</reference>
<evidence type="ECO:0000313" key="1">
    <source>
        <dbReference type="EMBL" id="REE07615.1"/>
    </source>
</evidence>
<gene>
    <name evidence="1" type="ORF">DFQ09_1181</name>
</gene>